<name>A0A511XH85_9PROT</name>
<keyword evidence="4" id="KW-0804">Transcription</keyword>
<comment type="similarity">
    <text evidence="1">Belongs to the LysR transcriptional regulatory family.</text>
</comment>
<keyword evidence="3" id="KW-0238">DNA-binding</keyword>
<evidence type="ECO:0000313" key="6">
    <source>
        <dbReference type="EMBL" id="GEN62289.1"/>
    </source>
</evidence>
<dbReference type="Pfam" id="PF00126">
    <property type="entry name" value="HTH_1"/>
    <property type="match status" value="1"/>
</dbReference>
<keyword evidence="7" id="KW-1185">Reference proteome</keyword>
<dbReference type="InterPro" id="IPR036390">
    <property type="entry name" value="WH_DNA-bd_sf"/>
</dbReference>
<feature type="domain" description="HTH lysR-type" evidence="5">
    <location>
        <begin position="6"/>
        <end position="63"/>
    </location>
</feature>
<dbReference type="EMBL" id="BJYG01000004">
    <property type="protein sequence ID" value="GEN62289.1"/>
    <property type="molecule type" value="Genomic_DNA"/>
</dbReference>
<comment type="caution">
    <text evidence="6">The sequence shown here is derived from an EMBL/GenBank/DDBJ whole genome shotgun (WGS) entry which is preliminary data.</text>
</comment>
<dbReference type="GO" id="GO:0003700">
    <property type="term" value="F:DNA-binding transcription factor activity"/>
    <property type="evidence" value="ECO:0007669"/>
    <property type="project" value="InterPro"/>
</dbReference>
<evidence type="ECO:0000313" key="7">
    <source>
        <dbReference type="Proteomes" id="UP000321746"/>
    </source>
</evidence>
<evidence type="ECO:0000256" key="1">
    <source>
        <dbReference type="ARBA" id="ARBA00009437"/>
    </source>
</evidence>
<evidence type="ECO:0000256" key="4">
    <source>
        <dbReference type="ARBA" id="ARBA00023163"/>
    </source>
</evidence>
<dbReference type="SUPFAM" id="SSF46785">
    <property type="entry name" value="Winged helix' DNA-binding domain"/>
    <property type="match status" value="1"/>
</dbReference>
<reference evidence="6 7" key="1">
    <citation type="submission" date="2019-07" db="EMBL/GenBank/DDBJ databases">
        <title>Whole genome shotgun sequence of Acetobacter oeni NBRC 105207.</title>
        <authorList>
            <person name="Hosoyama A."/>
            <person name="Uohara A."/>
            <person name="Ohji S."/>
            <person name="Ichikawa N."/>
        </authorList>
    </citation>
    <scope>NUCLEOTIDE SEQUENCE [LARGE SCALE GENOMIC DNA]</scope>
    <source>
        <strain evidence="6 7">NBRC 105207</strain>
    </source>
</reference>
<dbReference type="SUPFAM" id="SSF53850">
    <property type="entry name" value="Periplasmic binding protein-like II"/>
    <property type="match status" value="1"/>
</dbReference>
<keyword evidence="2" id="KW-0805">Transcription regulation</keyword>
<dbReference type="PANTHER" id="PTHR30126">
    <property type="entry name" value="HTH-TYPE TRANSCRIPTIONAL REGULATOR"/>
    <property type="match status" value="1"/>
</dbReference>
<dbReference type="AlphaFoldDB" id="A0A511XH85"/>
<dbReference type="PROSITE" id="PS50931">
    <property type="entry name" value="HTH_LYSR"/>
    <property type="match status" value="1"/>
</dbReference>
<dbReference type="FunFam" id="1.10.10.10:FF:000001">
    <property type="entry name" value="LysR family transcriptional regulator"/>
    <property type="match status" value="1"/>
</dbReference>
<dbReference type="Pfam" id="PF03466">
    <property type="entry name" value="LysR_substrate"/>
    <property type="match status" value="1"/>
</dbReference>
<accession>A0A511XH85</accession>
<dbReference type="InterPro" id="IPR036388">
    <property type="entry name" value="WH-like_DNA-bd_sf"/>
</dbReference>
<dbReference type="Gene3D" id="3.40.190.290">
    <property type="match status" value="1"/>
</dbReference>
<dbReference type="InterPro" id="IPR005119">
    <property type="entry name" value="LysR_subst-bd"/>
</dbReference>
<dbReference type="InterPro" id="IPR000847">
    <property type="entry name" value="LysR_HTH_N"/>
</dbReference>
<dbReference type="Gene3D" id="1.10.10.10">
    <property type="entry name" value="Winged helix-like DNA-binding domain superfamily/Winged helix DNA-binding domain"/>
    <property type="match status" value="1"/>
</dbReference>
<dbReference type="GO" id="GO:0000976">
    <property type="term" value="F:transcription cis-regulatory region binding"/>
    <property type="evidence" value="ECO:0007669"/>
    <property type="project" value="TreeGrafter"/>
</dbReference>
<gene>
    <name evidence="6" type="ORF">AOE01nite_05130</name>
</gene>
<protein>
    <submittedName>
        <fullName evidence="6">LysR family transcriptional regulator</fullName>
    </submittedName>
</protein>
<dbReference type="Proteomes" id="UP000321746">
    <property type="component" value="Unassembled WGS sequence"/>
</dbReference>
<organism evidence="6 7">
    <name type="scientific">Acetobacter oeni</name>
    <dbReference type="NCBI Taxonomy" id="304077"/>
    <lineage>
        <taxon>Bacteria</taxon>
        <taxon>Pseudomonadati</taxon>
        <taxon>Pseudomonadota</taxon>
        <taxon>Alphaproteobacteria</taxon>
        <taxon>Acetobacterales</taxon>
        <taxon>Acetobacteraceae</taxon>
        <taxon>Acetobacter</taxon>
    </lineage>
</organism>
<sequence length="298" mass="32549">MKHPGMTLEQLRIFIAVATREHVTRAAEALNLTPSSVSQAVTGLETELGLALFSRVGRHIELTEPGRIFLDEARAVLARASAARQRMEDLGDLRSGLLPVRASQTIASYWLPARLNAFQDRYPGIEIRMMTGNTAEVCQSVQDGTVSVGLVEGELLRPDLIFSEVARDQMILVTSPRHPWATTPPTLADLPASNWILRETGSGTRSEFEEALTHAGLDPKSLPVRMELPSNEAVASAIETGHAASVLSASVVAGKLDAGLLCHIPFPLPERRFSLVRHRSRHTSPAETAFIRLLRNMT</sequence>
<dbReference type="CDD" id="cd08420">
    <property type="entry name" value="PBP2_CysL_like"/>
    <property type="match status" value="1"/>
</dbReference>
<evidence type="ECO:0000256" key="3">
    <source>
        <dbReference type="ARBA" id="ARBA00023125"/>
    </source>
</evidence>
<evidence type="ECO:0000256" key="2">
    <source>
        <dbReference type="ARBA" id="ARBA00023015"/>
    </source>
</evidence>
<dbReference type="PRINTS" id="PR00039">
    <property type="entry name" value="HTHLYSR"/>
</dbReference>
<dbReference type="PANTHER" id="PTHR30126:SF39">
    <property type="entry name" value="HTH-TYPE TRANSCRIPTIONAL REGULATOR CYSL"/>
    <property type="match status" value="1"/>
</dbReference>
<evidence type="ECO:0000259" key="5">
    <source>
        <dbReference type="PROSITE" id="PS50931"/>
    </source>
</evidence>
<proteinExistence type="inferred from homology"/>